<accession>A0A1B4G7Y1</accession>
<dbReference type="EMBL" id="CP013389">
    <property type="protein sequence ID" value="AOJ12039.1"/>
    <property type="molecule type" value="Genomic_DNA"/>
</dbReference>
<dbReference type="Gene3D" id="3.10.20.30">
    <property type="match status" value="1"/>
</dbReference>
<dbReference type="PANTHER" id="PTHR38031:SF1">
    <property type="entry name" value="SULFUR CARRIER PROTEIN CYSO"/>
    <property type="match status" value="1"/>
</dbReference>
<sequence>MTITVQIPTIMRSLTRDQKYVETDGQTVIEAIAHLERTYPGLQRRLVQNGQLHRFVNIYVNDDDIRFNGGLSARLRNGDTITILPAVAGG</sequence>
<dbReference type="InterPro" id="IPR012675">
    <property type="entry name" value="Beta-grasp_dom_sf"/>
</dbReference>
<dbReference type="InterPro" id="IPR003749">
    <property type="entry name" value="ThiS/MoaD-like"/>
</dbReference>
<evidence type="ECO:0000313" key="2">
    <source>
        <dbReference type="Proteomes" id="UP000067711"/>
    </source>
</evidence>
<dbReference type="AlphaFoldDB" id="A0A1B4G7Y1"/>
<dbReference type="SUPFAM" id="SSF54285">
    <property type="entry name" value="MoaD/ThiS"/>
    <property type="match status" value="1"/>
</dbReference>
<organism evidence="1 2">
    <name type="scientific">Burkholderia mayonis</name>
    <dbReference type="NCBI Taxonomy" id="1385591"/>
    <lineage>
        <taxon>Bacteria</taxon>
        <taxon>Pseudomonadati</taxon>
        <taxon>Pseudomonadota</taxon>
        <taxon>Betaproteobacteria</taxon>
        <taxon>Burkholderiales</taxon>
        <taxon>Burkholderiaceae</taxon>
        <taxon>Burkholderia</taxon>
        <taxon>pseudomallei group</taxon>
    </lineage>
</organism>
<name>A0A1B4G7Y1_9BURK</name>
<dbReference type="Pfam" id="PF02597">
    <property type="entry name" value="ThiS"/>
    <property type="match status" value="1"/>
</dbReference>
<evidence type="ECO:0000313" key="1">
    <source>
        <dbReference type="EMBL" id="AOJ12039.1"/>
    </source>
</evidence>
<gene>
    <name evidence="1" type="ORF">WS71_29910</name>
</gene>
<proteinExistence type="predicted"/>
<dbReference type="InterPro" id="IPR052045">
    <property type="entry name" value="Sulfur_Carrier/Prot_Modifier"/>
</dbReference>
<dbReference type="NCBIfam" id="TIGR01687">
    <property type="entry name" value="moaD_arch"/>
    <property type="match status" value="1"/>
</dbReference>
<protein>
    <submittedName>
        <fullName evidence="1">Molybdopterin synthase sulfur carrier subunit</fullName>
    </submittedName>
</protein>
<reference evidence="1 2" key="1">
    <citation type="submission" date="2015-12" db="EMBL/GenBank/DDBJ databases">
        <title>Diversity of Burkholderia near neighbor genomes.</title>
        <authorList>
            <person name="Sahl J."/>
            <person name="Wagner D."/>
            <person name="Keim P."/>
        </authorList>
    </citation>
    <scope>NUCLEOTIDE SEQUENCE [LARGE SCALE GENOMIC DNA]</scope>
    <source>
        <strain evidence="1 2">BDU8</strain>
    </source>
</reference>
<dbReference type="Proteomes" id="UP000067711">
    <property type="component" value="Chromosome 1"/>
</dbReference>
<dbReference type="InterPro" id="IPR010038">
    <property type="entry name" value="MoaD_arc-typ"/>
</dbReference>
<dbReference type="PANTHER" id="PTHR38031">
    <property type="entry name" value="SULFUR CARRIER PROTEIN SLR0821-RELATED"/>
    <property type="match status" value="1"/>
</dbReference>
<dbReference type="InterPro" id="IPR016155">
    <property type="entry name" value="Mopterin_synth/thiamin_S_b"/>
</dbReference>